<sequence>MNTAFALMAVHGQALLPLEDVGAQYLGISDKEARRRAGLNTLPFPTMRLMDSQKAPLFVRLEDLARYIDDLAETARSTWERSAV</sequence>
<keyword evidence="2" id="KW-1185">Reference proteome</keyword>
<reference evidence="1 2" key="1">
    <citation type="submission" date="2020-08" db="EMBL/GenBank/DDBJ databases">
        <title>Genomic Encyclopedia of Type Strains, Phase IV (KMG-IV): sequencing the most valuable type-strain genomes for metagenomic binning, comparative biology and taxonomic classification.</title>
        <authorList>
            <person name="Goeker M."/>
        </authorList>
    </citation>
    <scope>NUCLEOTIDE SEQUENCE [LARGE SCALE GENOMIC DNA]</scope>
    <source>
        <strain evidence="1 2">DSM 18233</strain>
    </source>
</reference>
<evidence type="ECO:0000313" key="2">
    <source>
        <dbReference type="Proteomes" id="UP000543030"/>
    </source>
</evidence>
<name>A0A840RFN3_9NEIS</name>
<accession>A0A840RFN3</accession>
<evidence type="ECO:0000313" key="1">
    <source>
        <dbReference type="EMBL" id="MBB5191847.1"/>
    </source>
</evidence>
<dbReference type="RefSeq" id="WP_184101228.1">
    <property type="nucleotide sequence ID" value="NZ_JACHHN010000004.1"/>
</dbReference>
<comment type="caution">
    <text evidence="1">The sequence shown here is derived from an EMBL/GenBank/DDBJ whole genome shotgun (WGS) entry which is preliminary data.</text>
</comment>
<dbReference type="Pfam" id="PF11112">
    <property type="entry name" value="PyocinActivator"/>
    <property type="match status" value="1"/>
</dbReference>
<evidence type="ECO:0008006" key="3">
    <source>
        <dbReference type="Google" id="ProtNLM"/>
    </source>
</evidence>
<dbReference type="Proteomes" id="UP000543030">
    <property type="component" value="Unassembled WGS sequence"/>
</dbReference>
<gene>
    <name evidence="1" type="ORF">HNQ50_002577</name>
</gene>
<proteinExistence type="predicted"/>
<dbReference type="InterPro" id="IPR020518">
    <property type="entry name" value="Tscrpt_reg_PrtN"/>
</dbReference>
<protein>
    <recommendedName>
        <fullName evidence="3">Pyocin activator protein PrtN</fullName>
    </recommendedName>
</protein>
<dbReference type="GO" id="GO:0006355">
    <property type="term" value="P:regulation of DNA-templated transcription"/>
    <property type="evidence" value="ECO:0007669"/>
    <property type="project" value="InterPro"/>
</dbReference>
<organism evidence="1 2">
    <name type="scientific">Silvimonas terrae</name>
    <dbReference type="NCBI Taxonomy" id="300266"/>
    <lineage>
        <taxon>Bacteria</taxon>
        <taxon>Pseudomonadati</taxon>
        <taxon>Pseudomonadota</taxon>
        <taxon>Betaproteobacteria</taxon>
        <taxon>Neisseriales</taxon>
        <taxon>Chitinibacteraceae</taxon>
        <taxon>Silvimonas</taxon>
    </lineage>
</organism>
<dbReference type="EMBL" id="JACHHN010000004">
    <property type="protein sequence ID" value="MBB5191847.1"/>
    <property type="molecule type" value="Genomic_DNA"/>
</dbReference>
<dbReference type="AlphaFoldDB" id="A0A840RFN3"/>